<protein>
    <submittedName>
        <fullName evidence="10">M13 family peptidase</fullName>
    </submittedName>
    <submittedName>
        <fullName evidence="11">Putative endopeptidase</fullName>
    </submittedName>
</protein>
<evidence type="ECO:0000259" key="8">
    <source>
        <dbReference type="Pfam" id="PF01431"/>
    </source>
</evidence>
<evidence type="ECO:0000256" key="7">
    <source>
        <dbReference type="ARBA" id="ARBA00023049"/>
    </source>
</evidence>
<dbReference type="InterPro" id="IPR018497">
    <property type="entry name" value="Peptidase_M13_C"/>
</dbReference>
<dbReference type="RefSeq" id="WP_109649524.1">
    <property type="nucleotide sequence ID" value="NZ_JACWLN010000001.1"/>
</dbReference>
<keyword evidence="6" id="KW-0862">Zinc</keyword>
<dbReference type="PANTHER" id="PTHR11733:SF167">
    <property type="entry name" value="FI17812P1-RELATED"/>
    <property type="match status" value="1"/>
</dbReference>
<dbReference type="Proteomes" id="UP000651837">
    <property type="component" value="Unassembled WGS sequence"/>
</dbReference>
<comment type="caution">
    <text evidence="11">The sequence shown here is derived from an EMBL/GenBank/DDBJ whole genome shotgun (WGS) entry which is preliminary data.</text>
</comment>
<keyword evidence="4" id="KW-0479">Metal-binding</keyword>
<dbReference type="Proteomes" id="UP000245667">
    <property type="component" value="Unassembled WGS sequence"/>
</dbReference>
<evidence type="ECO:0000313" key="13">
    <source>
        <dbReference type="Proteomes" id="UP000651837"/>
    </source>
</evidence>
<evidence type="ECO:0000313" key="12">
    <source>
        <dbReference type="Proteomes" id="UP000245667"/>
    </source>
</evidence>
<keyword evidence="13" id="KW-1185">Reference proteome</keyword>
<dbReference type="InterPro" id="IPR000718">
    <property type="entry name" value="Peptidase_M13"/>
</dbReference>
<evidence type="ECO:0000256" key="1">
    <source>
        <dbReference type="ARBA" id="ARBA00001947"/>
    </source>
</evidence>
<dbReference type="PROSITE" id="PS51257">
    <property type="entry name" value="PROKAR_LIPOPROTEIN"/>
    <property type="match status" value="1"/>
</dbReference>
<evidence type="ECO:0000256" key="6">
    <source>
        <dbReference type="ARBA" id="ARBA00022833"/>
    </source>
</evidence>
<evidence type="ECO:0000313" key="10">
    <source>
        <dbReference type="EMBL" id="MBD1259441.1"/>
    </source>
</evidence>
<dbReference type="GO" id="GO:0005886">
    <property type="term" value="C:plasma membrane"/>
    <property type="evidence" value="ECO:0007669"/>
    <property type="project" value="TreeGrafter"/>
</dbReference>
<dbReference type="OrthoDB" id="9775677at2"/>
<reference evidence="11 12" key="1">
    <citation type="submission" date="2018-05" db="EMBL/GenBank/DDBJ databases">
        <title>Genomic Encyclopedia of Archaeal and Bacterial Type Strains, Phase II (KMG-II): from individual species to whole genera.</title>
        <authorList>
            <person name="Goeker M."/>
        </authorList>
    </citation>
    <scope>NUCLEOTIDE SEQUENCE [LARGE SCALE GENOMIC DNA]</scope>
    <source>
        <strain evidence="11 12">DSM 23514</strain>
    </source>
</reference>
<dbReference type="PRINTS" id="PR00786">
    <property type="entry name" value="NEPRILYSIN"/>
</dbReference>
<dbReference type="CDD" id="cd08662">
    <property type="entry name" value="M13"/>
    <property type="match status" value="1"/>
</dbReference>
<gene>
    <name evidence="10" type="ORF">HZY62_02490</name>
    <name evidence="11" type="ORF">LX92_01375</name>
</gene>
<organism evidence="11 12">
    <name type="scientific">Maribacter polysiphoniae</name>
    <dbReference type="NCBI Taxonomy" id="429344"/>
    <lineage>
        <taxon>Bacteria</taxon>
        <taxon>Pseudomonadati</taxon>
        <taxon>Bacteroidota</taxon>
        <taxon>Flavobacteriia</taxon>
        <taxon>Flavobacteriales</taxon>
        <taxon>Flavobacteriaceae</taxon>
        <taxon>Maribacter</taxon>
    </lineage>
</organism>
<dbReference type="PROSITE" id="PS51885">
    <property type="entry name" value="NEPRILYSIN"/>
    <property type="match status" value="1"/>
</dbReference>
<dbReference type="GO" id="GO:0004222">
    <property type="term" value="F:metalloendopeptidase activity"/>
    <property type="evidence" value="ECO:0007669"/>
    <property type="project" value="InterPro"/>
</dbReference>
<keyword evidence="3" id="KW-0645">Protease</keyword>
<reference evidence="10 13" key="2">
    <citation type="submission" date="2020-07" db="EMBL/GenBank/DDBJ databases">
        <title>The draft genome sequence of Maribacter polysiphoniae KCTC 22021.</title>
        <authorList>
            <person name="Mu L."/>
        </authorList>
    </citation>
    <scope>NUCLEOTIDE SEQUENCE [LARGE SCALE GENOMIC DNA]</scope>
    <source>
        <strain evidence="10 13">KCTC 22021</strain>
    </source>
</reference>
<evidence type="ECO:0000256" key="2">
    <source>
        <dbReference type="ARBA" id="ARBA00007357"/>
    </source>
</evidence>
<dbReference type="AlphaFoldDB" id="A0A316E4J5"/>
<evidence type="ECO:0000256" key="3">
    <source>
        <dbReference type="ARBA" id="ARBA00022670"/>
    </source>
</evidence>
<sequence length="681" mass="77133">MRKMGLLKFSSALAIIFAVGCKGEAEKMTDKKELVSGVYKEFMDTSVNPGDNFTAYVNGTWVKNTEIPADKASYGIGYILHEESEDNVKKIIEESASGDFEQGSDEQKVGGLYQSYMDVETRNKLGVTPLADEFSRIEGIKDYDDLATYFAYANKYGINVPMALLVYQDFKDPTIYTVYTWQSGLGLPDRDYYLKDDERSKELKAKYVAHIEKMFGLANLPNGEAAAKKVMALETKIASEHMEKEKTRDLVSLYNMFPVDTLSNIMPNFNWSNYLEEAGLGNQDKLGVLMLDYTKALDGIIQNTDLDTWKTYLKWSVLDASSTRLTEALDKQNWEFFSKELRGTKEQRPLWRRGVSTVNATLGEVVGKVYVKKHFPPEAKARMETLVDNLLKAYEVSIKDLDWMSEETKKEALDKLSKFTPKIGYPDTWKTYDLEIKADDLYGNLRRSTLLEYERELAKLGQPIDKSEWGMTPQTVNAYYNPTMNEIVFPAAILQPPFFDMNAEDAVNYGSIGAVIGHEIGHGFDDAGSTFDGDGAMRNWWTESDREEFKKRTSALVEQYNSFEVLPDLNVNGEFTLGENIGDLGGLSIALKAYKMALNGEESPVMDGFTGDQRVFIGYAQSWRSKSRDEALRVQVNTDPHSPADYRVNGVVRNVPEFYTTFNVTESDSLYLAPEERVKIW</sequence>
<evidence type="ECO:0000313" key="11">
    <source>
        <dbReference type="EMBL" id="PWK25006.1"/>
    </source>
</evidence>
<dbReference type="GO" id="GO:0046872">
    <property type="term" value="F:metal ion binding"/>
    <property type="evidence" value="ECO:0007669"/>
    <property type="project" value="UniProtKB-KW"/>
</dbReference>
<name>A0A316E4J5_9FLAO</name>
<dbReference type="SUPFAM" id="SSF55486">
    <property type="entry name" value="Metalloproteases ('zincins'), catalytic domain"/>
    <property type="match status" value="1"/>
</dbReference>
<keyword evidence="7" id="KW-0482">Metalloprotease</keyword>
<dbReference type="Pfam" id="PF01431">
    <property type="entry name" value="Peptidase_M13"/>
    <property type="match status" value="1"/>
</dbReference>
<dbReference type="GO" id="GO:0016485">
    <property type="term" value="P:protein processing"/>
    <property type="evidence" value="ECO:0007669"/>
    <property type="project" value="TreeGrafter"/>
</dbReference>
<evidence type="ECO:0000256" key="5">
    <source>
        <dbReference type="ARBA" id="ARBA00022801"/>
    </source>
</evidence>
<accession>A0A316E4J5</accession>
<feature type="domain" description="Peptidase M13 C-terminal" evidence="8">
    <location>
        <begin position="477"/>
        <end position="678"/>
    </location>
</feature>
<proteinExistence type="inferred from homology"/>
<comment type="cofactor">
    <cofactor evidence="1">
        <name>Zn(2+)</name>
        <dbReference type="ChEBI" id="CHEBI:29105"/>
    </cofactor>
</comment>
<dbReference type="InterPro" id="IPR024079">
    <property type="entry name" value="MetalloPept_cat_dom_sf"/>
</dbReference>
<dbReference type="Gene3D" id="1.10.1380.10">
    <property type="entry name" value="Neutral endopeptidase , domain2"/>
    <property type="match status" value="1"/>
</dbReference>
<dbReference type="Pfam" id="PF05649">
    <property type="entry name" value="Peptidase_M13_N"/>
    <property type="match status" value="1"/>
</dbReference>
<evidence type="ECO:0000259" key="9">
    <source>
        <dbReference type="Pfam" id="PF05649"/>
    </source>
</evidence>
<dbReference type="InterPro" id="IPR042089">
    <property type="entry name" value="Peptidase_M13_dom_2"/>
</dbReference>
<evidence type="ECO:0000256" key="4">
    <source>
        <dbReference type="ARBA" id="ARBA00022723"/>
    </source>
</evidence>
<comment type="similarity">
    <text evidence="2">Belongs to the peptidase M13 family.</text>
</comment>
<feature type="domain" description="Peptidase M13 N-terminal" evidence="9">
    <location>
        <begin position="49"/>
        <end position="426"/>
    </location>
</feature>
<keyword evidence="5" id="KW-0378">Hydrolase</keyword>
<dbReference type="InterPro" id="IPR008753">
    <property type="entry name" value="Peptidase_M13_N"/>
</dbReference>
<dbReference type="Gene3D" id="3.40.390.10">
    <property type="entry name" value="Collagenase (Catalytic Domain)"/>
    <property type="match status" value="1"/>
</dbReference>
<dbReference type="PANTHER" id="PTHR11733">
    <property type="entry name" value="ZINC METALLOPROTEASE FAMILY M13 NEPRILYSIN-RELATED"/>
    <property type="match status" value="1"/>
</dbReference>
<dbReference type="EMBL" id="JACWLN010000001">
    <property type="protein sequence ID" value="MBD1259441.1"/>
    <property type="molecule type" value="Genomic_DNA"/>
</dbReference>
<dbReference type="EMBL" id="QGGQ01000002">
    <property type="protein sequence ID" value="PWK25006.1"/>
    <property type="molecule type" value="Genomic_DNA"/>
</dbReference>